<name>A0A4Z0ZHX7_9PEZI</name>
<dbReference type="EMBL" id="SKBN01000002">
    <property type="protein sequence ID" value="TGJ88582.1"/>
    <property type="molecule type" value="Genomic_DNA"/>
</dbReference>
<proteinExistence type="predicted"/>
<feature type="region of interest" description="Disordered" evidence="1">
    <location>
        <begin position="387"/>
        <end position="416"/>
    </location>
</feature>
<keyword evidence="3" id="KW-1185">Reference proteome</keyword>
<dbReference type="AlphaFoldDB" id="A0A4Z0ZHX7"/>
<feature type="compositionally biased region" description="Basic residues" evidence="1">
    <location>
        <begin position="245"/>
        <end position="255"/>
    </location>
</feature>
<sequence>MQSASAPSNRSRYFFNGISVQPAARDRGRLSPHPPHLSRSPVVTASPRGTVSPFHAHEQPHPYFSRGPAAMGYVPQQAVRHYRHPDLLPVIPLREEFTTLSNLHDSSRSLALQELEQSRPHSVPSHYLHTSQTKFEHSARQIPRPTSVAHTSAKRLVDFNHPSLKSLSQGSAEEWGFSALKQGGPEGPAYEDDLMPPRRILPFLPSKQAHAQTTNSEAQIETMITKSPSLKVAVTTAQEADQCSTKKKTSSRKMAKASQSLPSNKQTHSEQKSIYKRSIDDAADNLHAPKRLKIRVINGYASQHEHNTSTHVNKGASQEFRLSQNSNESSQDDTISGDLDPVTGAVGASMTYLEPSGTRESSHPHPVEAERDVERNNALVALTSIPENLHSTMIDPSLSSHHDRGSKPDTSRQPSVKTVVMRDKPLRAHSPISKQTTARRSASQATTVSTASTTLLCTAGDEDVPIAKDSSNWTSMIDEAMILERDISDIVNTRLQQGNADLLDTLHGELLIKMALKNEKLFEAVSRILKS</sequence>
<feature type="compositionally biased region" description="Basic and acidic residues" evidence="1">
    <location>
        <begin position="400"/>
        <end position="410"/>
    </location>
</feature>
<dbReference type="Proteomes" id="UP000297716">
    <property type="component" value="Unassembled WGS sequence"/>
</dbReference>
<evidence type="ECO:0000256" key="1">
    <source>
        <dbReference type="SAM" id="MobiDB-lite"/>
    </source>
</evidence>
<protein>
    <submittedName>
        <fullName evidence="2">Uncharacterized protein</fullName>
    </submittedName>
</protein>
<evidence type="ECO:0000313" key="2">
    <source>
        <dbReference type="EMBL" id="TGJ88582.1"/>
    </source>
</evidence>
<feature type="compositionally biased region" description="Polar residues" evidence="1">
    <location>
        <begin position="321"/>
        <end position="334"/>
    </location>
</feature>
<accession>A0A4Z0ZHX7</accession>
<reference evidence="2 3" key="1">
    <citation type="submission" date="2019-03" db="EMBL/GenBank/DDBJ databases">
        <title>Draft genome sequence of Xylaria hypoxylon DSM 108379, a ubiquitous saprotrophic-parasitic fungi on hardwood.</title>
        <authorList>
            <person name="Buettner E."/>
            <person name="Leonhardt S."/>
            <person name="Gebauer A.M."/>
            <person name="Liers C."/>
            <person name="Hofrichter M."/>
            <person name="Kellner H."/>
        </authorList>
    </citation>
    <scope>NUCLEOTIDE SEQUENCE [LARGE SCALE GENOMIC DNA]</scope>
    <source>
        <strain evidence="2 3">DSM 108379</strain>
    </source>
</reference>
<comment type="caution">
    <text evidence="2">The sequence shown here is derived from an EMBL/GenBank/DDBJ whole genome shotgun (WGS) entry which is preliminary data.</text>
</comment>
<feature type="compositionally biased region" description="Polar residues" evidence="1">
    <location>
        <begin position="257"/>
        <end position="266"/>
    </location>
</feature>
<organism evidence="2 3">
    <name type="scientific">Xylaria hypoxylon</name>
    <dbReference type="NCBI Taxonomy" id="37992"/>
    <lineage>
        <taxon>Eukaryota</taxon>
        <taxon>Fungi</taxon>
        <taxon>Dikarya</taxon>
        <taxon>Ascomycota</taxon>
        <taxon>Pezizomycotina</taxon>
        <taxon>Sordariomycetes</taxon>
        <taxon>Xylariomycetidae</taxon>
        <taxon>Xylariales</taxon>
        <taxon>Xylariaceae</taxon>
        <taxon>Xylaria</taxon>
    </lineage>
</organism>
<feature type="region of interest" description="Disordered" evidence="1">
    <location>
        <begin position="237"/>
        <end position="273"/>
    </location>
</feature>
<gene>
    <name evidence="2" type="ORF">E0Z10_g202</name>
</gene>
<feature type="region of interest" description="Disordered" evidence="1">
    <location>
        <begin position="321"/>
        <end position="345"/>
    </location>
</feature>
<feature type="region of interest" description="Disordered" evidence="1">
    <location>
        <begin position="24"/>
        <end position="56"/>
    </location>
</feature>
<evidence type="ECO:0000313" key="3">
    <source>
        <dbReference type="Proteomes" id="UP000297716"/>
    </source>
</evidence>
<dbReference type="OrthoDB" id="4778011at2759"/>